<keyword evidence="3 5" id="KW-0221">Differentiation</keyword>
<organism evidence="7 8">
    <name type="scientific">Fraxinus pennsylvanica</name>
    <dbReference type="NCBI Taxonomy" id="56036"/>
    <lineage>
        <taxon>Eukaryota</taxon>
        <taxon>Viridiplantae</taxon>
        <taxon>Streptophyta</taxon>
        <taxon>Embryophyta</taxon>
        <taxon>Tracheophyta</taxon>
        <taxon>Spermatophyta</taxon>
        <taxon>Magnoliopsida</taxon>
        <taxon>eudicotyledons</taxon>
        <taxon>Gunneridae</taxon>
        <taxon>Pentapetalae</taxon>
        <taxon>asterids</taxon>
        <taxon>lamiids</taxon>
        <taxon>Lamiales</taxon>
        <taxon>Oleaceae</taxon>
        <taxon>Oleeae</taxon>
        <taxon>Fraxinus</taxon>
    </lineage>
</organism>
<dbReference type="EMBL" id="OU503058">
    <property type="protein sequence ID" value="CAI9786845.1"/>
    <property type="molecule type" value="Genomic_DNA"/>
</dbReference>
<dbReference type="Pfam" id="PF07899">
    <property type="entry name" value="Frigida"/>
    <property type="match status" value="1"/>
</dbReference>
<evidence type="ECO:0000256" key="1">
    <source>
        <dbReference type="ARBA" id="ARBA00008956"/>
    </source>
</evidence>
<dbReference type="AlphaFoldDB" id="A0AAD2AEZ3"/>
<dbReference type="GO" id="GO:0030154">
    <property type="term" value="P:cell differentiation"/>
    <property type="evidence" value="ECO:0007669"/>
    <property type="project" value="UniProtKB-KW"/>
</dbReference>
<protein>
    <recommendedName>
        <fullName evidence="5">FRIGIDA-like protein</fullName>
    </recommendedName>
</protein>
<evidence type="ECO:0000313" key="7">
    <source>
        <dbReference type="EMBL" id="CAI9786845.1"/>
    </source>
</evidence>
<keyword evidence="8" id="KW-1185">Reference proteome</keyword>
<evidence type="ECO:0000256" key="4">
    <source>
        <dbReference type="ARBA" id="ARBA00023089"/>
    </source>
</evidence>
<evidence type="ECO:0000313" key="8">
    <source>
        <dbReference type="Proteomes" id="UP000834106"/>
    </source>
</evidence>
<gene>
    <name evidence="7" type="ORF">FPE_LOCUS34275</name>
</gene>
<evidence type="ECO:0000256" key="3">
    <source>
        <dbReference type="ARBA" id="ARBA00022782"/>
    </source>
</evidence>
<feature type="region of interest" description="Disordered" evidence="6">
    <location>
        <begin position="1"/>
        <end position="54"/>
    </location>
</feature>
<dbReference type="PANTHER" id="PTHR31791">
    <property type="entry name" value="FRIGIDA-LIKE PROTEIN 3-RELATED"/>
    <property type="match status" value="1"/>
</dbReference>
<dbReference type="InterPro" id="IPR012474">
    <property type="entry name" value="Frigida"/>
</dbReference>
<feature type="region of interest" description="Disordered" evidence="6">
    <location>
        <begin position="428"/>
        <end position="471"/>
    </location>
</feature>
<keyword evidence="4 5" id="KW-0287">Flowering</keyword>
<dbReference type="PANTHER" id="PTHR31791:SF49">
    <property type="entry name" value="INACTIVE PROTEIN FRIGIDA"/>
    <property type="match status" value="1"/>
</dbReference>
<feature type="compositionally biased region" description="Low complexity" evidence="6">
    <location>
        <begin position="45"/>
        <end position="54"/>
    </location>
</feature>
<dbReference type="GO" id="GO:0009908">
    <property type="term" value="P:flower development"/>
    <property type="evidence" value="ECO:0007669"/>
    <property type="project" value="UniProtKB-KW"/>
</dbReference>
<sequence length="618" mass="67300">MATPTIVDPPPLTADNTPTTTVIPPPPQQPEDTSPVANNTSETHPQSLELQPQPPSLQFLDSITELKNLSGALAAFHQCYDDLHNHLDSIEAAILSKLTPEKLDITTVPLSSSPCKELALVSEEKEFPKQEPPQPKKSELESLFKMMCSGDLRRYLASNLNDLPKLREEVPKAMKLAMNPAKLVLECFGKFFLQGSKAYVKDSPMIPAREASVFMLECFLLMMGMNETDGVGSGVVKIEKEVKEEAENSAVAWRKRLVVEGGLHKACDIDARGLFLFVSCFGIPVSFKKEDIRDLLRASNTKEILGILQRSSVLMNKLSASIDEMMKNKMEVDAVDIIYTFGLEEKFNPQAMLISFLRELKESSKKAKQLAQGSSMALNEANKKQLAALKSVVKCLEKHKIDPAKLLSGWQINSKILTLEKDIAASDNKTGEKNAQKRRTEETDALKRSRTQEAKRPRLTSHGSHQQVTAGHFDSRRNLLDNGVPAHAVNYSVSTPVVYGGPGAGMLPPSGVGMSISASHSGHLPTGSHAWSGDAALSARYAGQSSLLGLTSLYRPTLSLEGFPGMPNVSSVSAASRGSGSDLYQFADSVVESESYQSSIPPHSVPGALPAYHSPYLY</sequence>
<accession>A0AAD2AEZ3</accession>
<keyword evidence="2 5" id="KW-0217">Developmental protein</keyword>
<feature type="compositionally biased region" description="Basic and acidic residues" evidence="6">
    <location>
        <begin position="428"/>
        <end position="456"/>
    </location>
</feature>
<name>A0AAD2AEZ3_9LAMI</name>
<proteinExistence type="inferred from homology"/>
<evidence type="ECO:0000256" key="2">
    <source>
        <dbReference type="ARBA" id="ARBA00022473"/>
    </source>
</evidence>
<dbReference type="Proteomes" id="UP000834106">
    <property type="component" value="Chromosome 23"/>
</dbReference>
<reference evidence="7" key="1">
    <citation type="submission" date="2023-05" db="EMBL/GenBank/DDBJ databases">
        <authorList>
            <person name="Huff M."/>
        </authorList>
    </citation>
    <scope>NUCLEOTIDE SEQUENCE</scope>
</reference>
<comment type="similarity">
    <text evidence="1 5">Belongs to the Frigida family.</text>
</comment>
<evidence type="ECO:0000256" key="5">
    <source>
        <dbReference type="RuleBase" id="RU364012"/>
    </source>
</evidence>
<evidence type="ECO:0000256" key="6">
    <source>
        <dbReference type="SAM" id="MobiDB-lite"/>
    </source>
</evidence>